<dbReference type="AlphaFoldDB" id="A0A1J4KQJ5"/>
<dbReference type="OrthoDB" id="10539983at2759"/>
<feature type="domain" description="Initiator binding" evidence="1">
    <location>
        <begin position="20"/>
        <end position="133"/>
    </location>
</feature>
<evidence type="ECO:0000313" key="2">
    <source>
        <dbReference type="EMBL" id="OHT13184.1"/>
    </source>
</evidence>
<dbReference type="Pfam" id="PF10416">
    <property type="entry name" value="IBD"/>
    <property type="match status" value="1"/>
</dbReference>
<dbReference type="EMBL" id="MLAK01000546">
    <property type="protein sequence ID" value="OHT13184.1"/>
    <property type="molecule type" value="Genomic_DNA"/>
</dbReference>
<reference evidence="2" key="1">
    <citation type="submission" date="2016-10" db="EMBL/GenBank/DDBJ databases">
        <authorList>
            <person name="Benchimol M."/>
            <person name="Almeida L.G."/>
            <person name="Vasconcelos A.T."/>
            <person name="Perreira-Neves A."/>
            <person name="Rosa I.A."/>
            <person name="Tasca T."/>
            <person name="Bogo M.R."/>
            <person name="de Souza W."/>
        </authorList>
    </citation>
    <scope>NUCLEOTIDE SEQUENCE [LARGE SCALE GENOMIC DNA]</scope>
    <source>
        <strain evidence="2">K</strain>
    </source>
</reference>
<comment type="caution">
    <text evidence="2">The sequence shown here is derived from an EMBL/GenBank/DDBJ whole genome shotgun (WGS) entry which is preliminary data.</text>
</comment>
<protein>
    <recommendedName>
        <fullName evidence="1">Initiator binding domain-containing protein</fullName>
    </recommendedName>
</protein>
<dbReference type="Proteomes" id="UP000179807">
    <property type="component" value="Unassembled WGS sequence"/>
</dbReference>
<evidence type="ECO:0000259" key="1">
    <source>
        <dbReference type="Pfam" id="PF10416"/>
    </source>
</evidence>
<dbReference type="RefSeq" id="XP_068366320.1">
    <property type="nucleotide sequence ID" value="XM_068499160.1"/>
</dbReference>
<evidence type="ECO:0000313" key="3">
    <source>
        <dbReference type="Proteomes" id="UP000179807"/>
    </source>
</evidence>
<dbReference type="GeneID" id="94833864"/>
<sequence length="202" mass="22926">MICLGHARFGDDSKETEIMMQTQVHFQQLRLDKTNAPDPSPIQDEILVILKIACEKTNKPIKVLSKIGIIIFEDQIALNTSTLHIFLSSCKSRINNVFRRDGWEIVQMDINQKTEILQPLVDRKETRNWTIRTPPAGSSITKFISQHAELIYDQKDAEFHESPNEIPIHNPNLPQVRALLDLCSGNPEHHAQTRLSTIAGAT</sequence>
<dbReference type="VEuPathDB" id="TrichDB:TRFO_16737"/>
<name>A0A1J4KQJ5_9EUKA</name>
<accession>A0A1J4KQJ5</accession>
<gene>
    <name evidence="2" type="ORF">TRFO_16737</name>
</gene>
<proteinExistence type="predicted"/>
<keyword evidence="3" id="KW-1185">Reference proteome</keyword>
<organism evidence="2 3">
    <name type="scientific">Tritrichomonas foetus</name>
    <dbReference type="NCBI Taxonomy" id="1144522"/>
    <lineage>
        <taxon>Eukaryota</taxon>
        <taxon>Metamonada</taxon>
        <taxon>Parabasalia</taxon>
        <taxon>Tritrichomonadida</taxon>
        <taxon>Tritrichomonadidae</taxon>
        <taxon>Tritrichomonas</taxon>
    </lineage>
</organism>
<dbReference type="InterPro" id="IPR018845">
    <property type="entry name" value="Initiator-bd"/>
</dbReference>